<dbReference type="Proteomes" id="UP000708208">
    <property type="component" value="Unassembled WGS sequence"/>
</dbReference>
<dbReference type="EMBL" id="CAJVCH010037640">
    <property type="protein sequence ID" value="CAG7716320.1"/>
    <property type="molecule type" value="Genomic_DNA"/>
</dbReference>
<name>A0A8J2J9W4_9HEXA</name>
<keyword evidence="3" id="KW-1185">Reference proteome</keyword>
<sequence length="191" mass="21686">MRSIKVTLCLVITLTVLMETGYAAFWSLQKSNSPEPETRQRLDKDKPWGRRFNNSFLQEGVDVAIAMQSLGNLTLASIIKLSYEGSDLLISLNKGQLPAPNPRTLRALRKINHQHFSKMRKIIIDLTNSTLWNIEELVDLFFDGWGALNTNNKKARGSRVEKKPRKWQDIINDALNSFITGLSQPTSTMVK</sequence>
<accession>A0A8J2J9W4</accession>
<feature type="chain" id="PRO_5035159021" evidence="1">
    <location>
        <begin position="24"/>
        <end position="191"/>
    </location>
</feature>
<evidence type="ECO:0000313" key="2">
    <source>
        <dbReference type="EMBL" id="CAG7716320.1"/>
    </source>
</evidence>
<organism evidence="2 3">
    <name type="scientific">Allacma fusca</name>
    <dbReference type="NCBI Taxonomy" id="39272"/>
    <lineage>
        <taxon>Eukaryota</taxon>
        <taxon>Metazoa</taxon>
        <taxon>Ecdysozoa</taxon>
        <taxon>Arthropoda</taxon>
        <taxon>Hexapoda</taxon>
        <taxon>Collembola</taxon>
        <taxon>Symphypleona</taxon>
        <taxon>Sminthuridae</taxon>
        <taxon>Allacma</taxon>
    </lineage>
</organism>
<evidence type="ECO:0000313" key="3">
    <source>
        <dbReference type="Proteomes" id="UP000708208"/>
    </source>
</evidence>
<dbReference type="AlphaFoldDB" id="A0A8J2J9W4"/>
<comment type="caution">
    <text evidence="2">The sequence shown here is derived from an EMBL/GenBank/DDBJ whole genome shotgun (WGS) entry which is preliminary data.</text>
</comment>
<keyword evidence="1" id="KW-0732">Signal</keyword>
<proteinExistence type="predicted"/>
<feature type="signal peptide" evidence="1">
    <location>
        <begin position="1"/>
        <end position="23"/>
    </location>
</feature>
<reference evidence="2" key="1">
    <citation type="submission" date="2021-06" db="EMBL/GenBank/DDBJ databases">
        <authorList>
            <person name="Hodson N. C."/>
            <person name="Mongue J. A."/>
            <person name="Jaron S. K."/>
        </authorList>
    </citation>
    <scope>NUCLEOTIDE SEQUENCE</scope>
</reference>
<protein>
    <submittedName>
        <fullName evidence="2">Uncharacterized protein</fullName>
    </submittedName>
</protein>
<gene>
    <name evidence="2" type="ORF">AFUS01_LOCUS5835</name>
</gene>
<evidence type="ECO:0000256" key="1">
    <source>
        <dbReference type="SAM" id="SignalP"/>
    </source>
</evidence>